<accession>A0ABQ1I0R5</accession>
<organism evidence="7 8">
    <name type="scientific">Agarivorans gilvus</name>
    <dbReference type="NCBI Taxonomy" id="680279"/>
    <lineage>
        <taxon>Bacteria</taxon>
        <taxon>Pseudomonadati</taxon>
        <taxon>Pseudomonadota</taxon>
        <taxon>Gammaproteobacteria</taxon>
        <taxon>Alteromonadales</taxon>
        <taxon>Alteromonadaceae</taxon>
        <taxon>Agarivorans</taxon>
    </lineage>
</organism>
<gene>
    <name evidence="4 7" type="primary">prmC</name>
    <name evidence="7" type="ORF">GCM10007414_08640</name>
</gene>
<dbReference type="NCBIfam" id="TIGR03534">
    <property type="entry name" value="RF_mod_PrmC"/>
    <property type="match status" value="1"/>
</dbReference>
<dbReference type="InterPro" id="IPR019874">
    <property type="entry name" value="RF_methyltr_PrmC"/>
</dbReference>
<comment type="caution">
    <text evidence="7">The sequence shown here is derived from an EMBL/GenBank/DDBJ whole genome shotgun (WGS) entry which is preliminary data.</text>
</comment>
<dbReference type="PANTHER" id="PTHR18895">
    <property type="entry name" value="HEMK METHYLTRANSFERASE"/>
    <property type="match status" value="1"/>
</dbReference>
<dbReference type="EC" id="2.1.1.297" evidence="4"/>
<dbReference type="SUPFAM" id="SSF53335">
    <property type="entry name" value="S-adenosyl-L-methionine-dependent methyltransferases"/>
    <property type="match status" value="1"/>
</dbReference>
<feature type="domain" description="Methyltransferase" evidence="5">
    <location>
        <begin position="110"/>
        <end position="242"/>
    </location>
</feature>
<dbReference type="Pfam" id="PF17827">
    <property type="entry name" value="PrmC_N"/>
    <property type="match status" value="1"/>
</dbReference>
<dbReference type="GO" id="GO:0032259">
    <property type="term" value="P:methylation"/>
    <property type="evidence" value="ECO:0007669"/>
    <property type="project" value="UniProtKB-KW"/>
</dbReference>
<evidence type="ECO:0000256" key="1">
    <source>
        <dbReference type="ARBA" id="ARBA00022603"/>
    </source>
</evidence>
<reference evidence="8" key="1">
    <citation type="journal article" date="2019" name="Int. J. Syst. Evol. Microbiol.">
        <title>The Global Catalogue of Microorganisms (GCM) 10K type strain sequencing project: providing services to taxonomists for standard genome sequencing and annotation.</title>
        <authorList>
            <consortium name="The Broad Institute Genomics Platform"/>
            <consortium name="The Broad Institute Genome Sequencing Center for Infectious Disease"/>
            <person name="Wu L."/>
            <person name="Ma J."/>
        </authorList>
    </citation>
    <scope>NUCLEOTIDE SEQUENCE [LARGE SCALE GENOMIC DNA]</scope>
    <source>
        <strain evidence="8">CGMCC 1.10131</strain>
    </source>
</reference>
<dbReference type="InterPro" id="IPR004556">
    <property type="entry name" value="HemK-like"/>
</dbReference>
<keyword evidence="1 4" id="KW-0489">Methyltransferase</keyword>
<dbReference type="Proteomes" id="UP000651977">
    <property type="component" value="Unassembled WGS sequence"/>
</dbReference>
<dbReference type="Gene3D" id="1.10.8.10">
    <property type="entry name" value="DNA helicase RuvA subunit, C-terminal domain"/>
    <property type="match status" value="1"/>
</dbReference>
<comment type="catalytic activity">
    <reaction evidence="4">
        <text>L-glutaminyl-[peptide chain release factor] + S-adenosyl-L-methionine = N(5)-methyl-L-glutaminyl-[peptide chain release factor] + S-adenosyl-L-homocysteine + H(+)</text>
        <dbReference type="Rhea" id="RHEA:42896"/>
        <dbReference type="Rhea" id="RHEA-COMP:10271"/>
        <dbReference type="Rhea" id="RHEA-COMP:10272"/>
        <dbReference type="ChEBI" id="CHEBI:15378"/>
        <dbReference type="ChEBI" id="CHEBI:30011"/>
        <dbReference type="ChEBI" id="CHEBI:57856"/>
        <dbReference type="ChEBI" id="CHEBI:59789"/>
        <dbReference type="ChEBI" id="CHEBI:61891"/>
        <dbReference type="EC" id="2.1.1.297"/>
    </reaction>
</comment>
<dbReference type="Pfam" id="PF13847">
    <property type="entry name" value="Methyltransf_31"/>
    <property type="match status" value="1"/>
</dbReference>
<dbReference type="HAMAP" id="MF_02126">
    <property type="entry name" value="RF_methyltr_PrmC"/>
    <property type="match status" value="1"/>
</dbReference>
<dbReference type="PANTHER" id="PTHR18895:SF74">
    <property type="entry name" value="MTRF1L RELEASE FACTOR GLUTAMINE METHYLTRANSFERASE"/>
    <property type="match status" value="1"/>
</dbReference>
<dbReference type="InterPro" id="IPR040758">
    <property type="entry name" value="PrmC_N"/>
</dbReference>
<dbReference type="CDD" id="cd02440">
    <property type="entry name" value="AdoMet_MTases"/>
    <property type="match status" value="1"/>
</dbReference>
<evidence type="ECO:0000256" key="3">
    <source>
        <dbReference type="ARBA" id="ARBA00022691"/>
    </source>
</evidence>
<keyword evidence="3 4" id="KW-0949">S-adenosyl-L-methionine</keyword>
<feature type="binding site" evidence="4">
    <location>
        <position position="185"/>
    </location>
    <ligand>
        <name>S-adenosyl-L-methionine</name>
        <dbReference type="ChEBI" id="CHEBI:59789"/>
    </ligand>
</feature>
<comment type="similarity">
    <text evidence="4">Belongs to the protein N5-glutamine methyltransferase family. PrmC subfamily.</text>
</comment>
<dbReference type="InterPro" id="IPR050320">
    <property type="entry name" value="N5-glutamine_MTase"/>
</dbReference>
<dbReference type="PROSITE" id="PS00092">
    <property type="entry name" value="N6_MTASE"/>
    <property type="match status" value="1"/>
</dbReference>
<feature type="binding site" evidence="4">
    <location>
        <begin position="119"/>
        <end position="123"/>
    </location>
    <ligand>
        <name>S-adenosyl-L-methionine</name>
        <dbReference type="ChEBI" id="CHEBI:59789"/>
    </ligand>
</feature>
<dbReference type="Gene3D" id="3.40.50.150">
    <property type="entry name" value="Vaccinia Virus protein VP39"/>
    <property type="match status" value="1"/>
</dbReference>
<protein>
    <recommendedName>
        <fullName evidence="4">Release factor glutamine methyltransferase</fullName>
        <shortName evidence="4">RF MTase</shortName>
        <ecNumber evidence="4">2.1.1.297</ecNumber>
    </recommendedName>
    <alternativeName>
        <fullName evidence="4">N5-glutamine methyltransferase PrmC</fullName>
    </alternativeName>
    <alternativeName>
        <fullName evidence="4">Protein-(glutamine-N5) MTase PrmC</fullName>
    </alternativeName>
    <alternativeName>
        <fullName evidence="4">Protein-glutamine N-methyltransferase PrmC</fullName>
    </alternativeName>
</protein>
<keyword evidence="2 4" id="KW-0808">Transferase</keyword>
<dbReference type="GO" id="GO:0008168">
    <property type="term" value="F:methyltransferase activity"/>
    <property type="evidence" value="ECO:0007669"/>
    <property type="project" value="UniProtKB-KW"/>
</dbReference>
<evidence type="ECO:0000259" key="6">
    <source>
        <dbReference type="Pfam" id="PF17827"/>
    </source>
</evidence>
<feature type="binding site" evidence="4">
    <location>
        <begin position="185"/>
        <end position="188"/>
    </location>
    <ligand>
        <name>substrate</name>
    </ligand>
</feature>
<dbReference type="NCBIfam" id="TIGR00536">
    <property type="entry name" value="hemK_fam"/>
    <property type="match status" value="1"/>
</dbReference>
<name>A0ABQ1I0R5_9ALTE</name>
<evidence type="ECO:0000259" key="5">
    <source>
        <dbReference type="Pfam" id="PF13847"/>
    </source>
</evidence>
<evidence type="ECO:0000256" key="2">
    <source>
        <dbReference type="ARBA" id="ARBA00022679"/>
    </source>
</evidence>
<evidence type="ECO:0000313" key="8">
    <source>
        <dbReference type="Proteomes" id="UP000651977"/>
    </source>
</evidence>
<feature type="binding site" evidence="4">
    <location>
        <position position="142"/>
    </location>
    <ligand>
        <name>S-adenosyl-L-methionine</name>
        <dbReference type="ChEBI" id="CHEBI:59789"/>
    </ligand>
</feature>
<evidence type="ECO:0000256" key="4">
    <source>
        <dbReference type="HAMAP-Rule" id="MF_02126"/>
    </source>
</evidence>
<keyword evidence="8" id="KW-1185">Reference proteome</keyword>
<proteinExistence type="inferred from homology"/>
<evidence type="ECO:0000313" key="7">
    <source>
        <dbReference type="EMBL" id="GGA97968.1"/>
    </source>
</evidence>
<feature type="domain" description="Release factor glutamine methyltransferase N-terminal" evidence="6">
    <location>
        <begin position="6"/>
        <end position="74"/>
    </location>
</feature>
<comment type="function">
    <text evidence="4">Methylates the class 1 translation termination release factors RF1/PrfA and RF2/PrfB on the glutamine residue of the universally conserved GGQ motif.</text>
</comment>
<dbReference type="InterPro" id="IPR002052">
    <property type="entry name" value="DNA_methylase_N6_adenine_CS"/>
</dbReference>
<dbReference type="EMBL" id="BMDY01000004">
    <property type="protein sequence ID" value="GGA97968.1"/>
    <property type="molecule type" value="Genomic_DNA"/>
</dbReference>
<feature type="binding site" evidence="4">
    <location>
        <position position="170"/>
    </location>
    <ligand>
        <name>S-adenosyl-L-methionine</name>
        <dbReference type="ChEBI" id="CHEBI:59789"/>
    </ligand>
</feature>
<sequence length="284" mass="31514">MPSIGEALQWASERLAGGESPKLDARVMLQYVLACDTAYLLTWPERQLSPQQWQQYQTWLNQREQGEPVAYIVGEREFWSLSLSVSPATLIPRPDTEVLVELCLKKAKNHADTKIVDLGTGSGAIALALASELPLAQISASELREDALALAQHNAQKLGLEQVCFKQGSWFAPFMGERFDFILSNPPYIDTEDPHLVQGDVRFEPSSALTAEQHGLADIQEIIQQAPDYLKPGGWLMFEHGYDQKQAVQACLLAAGYSEVFTEQDYAGLDRVSGGRYVSNGERD</sequence>
<dbReference type="InterPro" id="IPR025714">
    <property type="entry name" value="Methyltranfer_dom"/>
</dbReference>
<dbReference type="InterPro" id="IPR029063">
    <property type="entry name" value="SAM-dependent_MTases_sf"/>
</dbReference>